<accession>A0A1J5PKT6</accession>
<gene>
    <name evidence="1" type="ORF">GALL_462150</name>
</gene>
<evidence type="ECO:0000313" key="1">
    <source>
        <dbReference type="EMBL" id="OIQ72161.1"/>
    </source>
</evidence>
<organism evidence="1">
    <name type="scientific">mine drainage metagenome</name>
    <dbReference type="NCBI Taxonomy" id="410659"/>
    <lineage>
        <taxon>unclassified sequences</taxon>
        <taxon>metagenomes</taxon>
        <taxon>ecological metagenomes</taxon>
    </lineage>
</organism>
<dbReference type="AlphaFoldDB" id="A0A1J5PKT6"/>
<proteinExistence type="predicted"/>
<dbReference type="EMBL" id="MLJW01003390">
    <property type="protein sequence ID" value="OIQ72161.1"/>
    <property type="molecule type" value="Genomic_DNA"/>
</dbReference>
<sequence length="90" mass="9234">MRGRNRKPCACTSRNTAAASVDATTAPASSASVQFRSSAYLATGAVTSAVSSTPIVASIIDGASTALIFCNRVFKPPSNRISARATDPTR</sequence>
<comment type="caution">
    <text evidence="1">The sequence shown here is derived from an EMBL/GenBank/DDBJ whole genome shotgun (WGS) entry which is preliminary data.</text>
</comment>
<reference evidence="1" key="1">
    <citation type="submission" date="2016-10" db="EMBL/GenBank/DDBJ databases">
        <title>Sequence of Gallionella enrichment culture.</title>
        <authorList>
            <person name="Poehlein A."/>
            <person name="Muehling M."/>
            <person name="Daniel R."/>
        </authorList>
    </citation>
    <scope>NUCLEOTIDE SEQUENCE</scope>
</reference>
<protein>
    <submittedName>
        <fullName evidence="1">Uncharacterized protein</fullName>
    </submittedName>
</protein>
<name>A0A1J5PKT6_9ZZZZ</name>